<dbReference type="CDD" id="cd00041">
    <property type="entry name" value="CUB"/>
    <property type="match status" value="1"/>
</dbReference>
<feature type="binding site" evidence="12">
    <location>
        <position position="250"/>
    </location>
    <ligand>
        <name>Zn(2+)</name>
        <dbReference type="ChEBI" id="CHEBI:29105"/>
        <note>catalytic</note>
    </ligand>
</feature>
<feature type="region of interest" description="Disordered" evidence="14">
    <location>
        <begin position="1311"/>
        <end position="1363"/>
    </location>
</feature>
<dbReference type="PANTHER" id="PTHR10127:SF780">
    <property type="entry name" value="METALLOENDOPEPTIDASE"/>
    <property type="match status" value="1"/>
</dbReference>
<feature type="compositionally biased region" description="Low complexity" evidence="14">
    <location>
        <begin position="1632"/>
        <end position="1647"/>
    </location>
</feature>
<evidence type="ECO:0000256" key="10">
    <source>
        <dbReference type="PROSITE-ProRule" id="PRU00059"/>
    </source>
</evidence>
<dbReference type="GO" id="GO:0006508">
    <property type="term" value="P:proteolysis"/>
    <property type="evidence" value="ECO:0007669"/>
    <property type="project" value="UniProtKB-KW"/>
</dbReference>
<dbReference type="Pfam" id="PF07645">
    <property type="entry name" value="EGF_CA"/>
    <property type="match status" value="1"/>
</dbReference>
<evidence type="ECO:0000313" key="17">
    <source>
        <dbReference type="Proteomes" id="UP000749559"/>
    </source>
</evidence>
<dbReference type="InterPro" id="IPR001506">
    <property type="entry name" value="Peptidase_M12A"/>
</dbReference>
<dbReference type="GO" id="GO:0008270">
    <property type="term" value="F:zinc ion binding"/>
    <property type="evidence" value="ECO:0007669"/>
    <property type="project" value="UniProtKB-UniRule"/>
</dbReference>
<evidence type="ECO:0000256" key="1">
    <source>
        <dbReference type="ARBA" id="ARBA00022536"/>
    </source>
</evidence>
<dbReference type="InterPro" id="IPR018097">
    <property type="entry name" value="EGF_Ca-bd_CS"/>
</dbReference>
<dbReference type="SUPFAM" id="SSF55486">
    <property type="entry name" value="Metalloproteases ('zincins'), catalytic domain"/>
    <property type="match status" value="1"/>
</dbReference>
<keyword evidence="5" id="KW-0677">Repeat</keyword>
<dbReference type="CDD" id="cd00054">
    <property type="entry name" value="EGF_CA"/>
    <property type="match status" value="1"/>
</dbReference>
<evidence type="ECO:0000256" key="2">
    <source>
        <dbReference type="ARBA" id="ARBA00022670"/>
    </source>
</evidence>
<dbReference type="PROSITE" id="PS00010">
    <property type="entry name" value="ASX_HYDROXYL"/>
    <property type="match status" value="1"/>
</dbReference>
<dbReference type="SMART" id="SM00179">
    <property type="entry name" value="EGF_CA"/>
    <property type="match status" value="1"/>
</dbReference>
<feature type="active site" evidence="12">
    <location>
        <position position="241"/>
    </location>
</feature>
<keyword evidence="7 12" id="KW-0862">Zinc</keyword>
<name>A0A8J1UEM1_OWEFU</name>
<dbReference type="Proteomes" id="UP000749559">
    <property type="component" value="Unassembled WGS sequence"/>
</dbReference>
<feature type="binding site" evidence="12">
    <location>
        <position position="244"/>
    </location>
    <ligand>
        <name>Zn(2+)</name>
        <dbReference type="ChEBI" id="CHEBI:29105"/>
        <note>catalytic</note>
    </ligand>
</feature>
<evidence type="ECO:0000256" key="9">
    <source>
        <dbReference type="ARBA" id="ARBA00023157"/>
    </source>
</evidence>
<accession>A0A8J1UEM1</accession>
<dbReference type="InterPro" id="IPR000152">
    <property type="entry name" value="EGF-type_Asp/Asn_hydroxyl_site"/>
</dbReference>
<evidence type="ECO:0000256" key="3">
    <source>
        <dbReference type="ARBA" id="ARBA00022723"/>
    </source>
</evidence>
<dbReference type="InterPro" id="IPR000859">
    <property type="entry name" value="CUB_dom"/>
</dbReference>
<gene>
    <name evidence="16" type="ORF">OFUS_LOCUS14569</name>
</gene>
<dbReference type="InterPro" id="IPR035914">
    <property type="entry name" value="Sperma_CUB_dom_sf"/>
</dbReference>
<dbReference type="InterPro" id="IPR000082">
    <property type="entry name" value="SEA_dom"/>
</dbReference>
<feature type="compositionally biased region" description="Basic and acidic residues" evidence="14">
    <location>
        <begin position="109"/>
        <end position="125"/>
    </location>
</feature>
<sequence length="2172" mass="232302">MEHSAMLLGTFLVFILATVIQANQDNFQNVQIAFATPHAIEENWISNDHNDIADNILSELTDAELDSLLEELHIPKQQGDIILNKKQLVQKITNMELRDYKNRNLPNEVDLKNRPKGNNHEGEHTTDLIRKYKVQHLENKSQKNRVKRKMKTGYVQEWIFPIRFSFISSYSDEQKTEIRGALQNWEDATCASFTESNDTTAPAMFFEPLQGCYSNVGRDPSSINTVSLAESCFTTATIEHEIGHALGFYHEQSRPDRDSFITVNISNVDSEKSSNYDILSWDEALTYNIEYDYGSVMQYDKRAFTSNGGMTMVAKDGAYDNTLGQNVGLSFSDIKLFNTEYCSGSCNGYRNLEWKDCQHGGYRDPNNCNVCKCPDGWTGATCNTTSPPVNAVCGAELSVTTPGELMTPSYNVGYTKNTSCTWLLTADEGSQVTASFVGDFGIDCLNDAESGCDRDWVEVRYNDLQHTGPRFCCGTTPSGTFVSKGNQMMILFRSNTIFSGSTPIPNNGFKLQYSLTPRVGSLPCESLKLSGLSQSPKQLWRTGIFKLQSMPWNSRPVYKHLVEPVFMFYDSGYWLIGSTIGETQSGIRVLSSALQPQDVTGVWESFSGTSWVAESGLVTSCSAICDRIWFSGVSRTGPHAYLLGAYSFSNNDSNGSPIYKKQDATSSGEITIRMSGGNKWSIVSESETITTTFTTTITNPVEVPNVWTVSSGTIVLECYFGPEENCGDVMLDGGSEQRSRQGIYSLYGSLLNGRPVYIHEDGVNFLFHVIIDQASRFWYISTDIGNSLIGAIRVEDSAMSAEGITGTWEAYMIQDWVVETAMATSCITNNTAPSATLYIGGVITSSTPQTVRLGLYTIHGDYHNSRPVYIHESNNSYLYYYSGLWVIGATIGENQFGIKTSAASLLPQEITEPLYGFVSSTGWTLMDGITISSYMDTGDGSCRELQLSGIGDSAFNGLYENNDQEVGSRPSYKKSGGGLNLYFRASSGQWVIGADPINIAVGYFAYTNDPAVDPTKTSNWNMYDGSGWVPQPEVVWSCLDVTTSTTAVPTTTAPVLTTTPPVAMTTTTLVPTTSTTVSTNSIPGAISTTSVATSTTTVATSTTPLASTTTPLSTTSTHLPITIAAEASTTIPVTATSTRVTTTTTPVAASTTVSTTTTHLPTTTAPEASTTTPVSLTTTPVPTTTITLATTTISVATSTPPLPATTTSLEATTTAAPTASTPLPAISTPVAISTTPVGTTITPSTPTTSTTSVAATTTPVETSATAVPTSNTPVSTTSTPLPTTSTLVATSTTPVSTTTFIPTSTTPIPTITSVPTSTIPVPTTTTPLPTTTTPVATSTSPVATTSTPLPTTTTPLPTTTTPVLTSTTSLATSAPPEATTFTSFPTSSTLLLTTAPVPTSTSSITTSTPPLPTTPTPLPTSTSFVATNTPPVATATTTLPTASTLVATSTSPVQTRTTTVETSIAPLPTTTIPVPTTTTPSSTTSKPVATSATPVSTSTTPISTSTTSVATTSTPLQTTSTPLPTTTTPISTTTTLVPTDTLPLQTTYTPLLATSTSLPTTTTPLPTSTTPVPTSTTYVPTSTTHLPTSTTSIAVTTTPVSTTTTIVATTTTSVATTITSLPTTSIPLSTSTIPLPTSTTPLPTSTIPLPPTSTPVLTNTLTGSTTTTTILAPTTTVHTTETATLTSGSISTTLSLPTTTEDVTTSVSNNNTTVHTTSLTSESIGTTMSVSTTTEAVTTTESNACGRTTCPPGRVSDNCAKRGYAFSSVLRLNDEFSQTLKDEESVEYKDFEEKFLCTASEGYKNGGLTNKYRPFLKVENVTSGSILVAYSLTLEPLSTDDVNDPPTADLVKASFNVTAANQFGLLNYTAPPESTIDYDECSTQDSNDCHTNALCTNQIGSYTCACAFGFVDESADSTLPGRICKAQSVFSSLELILIIVGGFLAVGLIFVIIAICYCMRTNSSRKDNLKEAEINRAHLGEDVSRKEIVYNANEERVPREVYGYDKRDTSVPNVIMAPNIDDEEYGQTYEYIQPENQYTIPRFTTSLAFNSNILAVKRDLPGPARGNGEIYSRGAKEDARRPTLPPPTARNTNIIQRENTYFTNGKSMINQNRQSQVYVNGNSNDQNRQNTYLQPMSGPSRSMATGDNQRVFRTSANVNPKRQSDINNAIVY</sequence>
<feature type="region of interest" description="Disordered" evidence="14">
    <location>
        <begin position="1632"/>
        <end position="1653"/>
    </location>
</feature>
<dbReference type="Gene3D" id="2.60.120.290">
    <property type="entry name" value="Spermadhesin, CUB domain"/>
    <property type="match status" value="1"/>
</dbReference>
<dbReference type="PROSITE" id="PS51864">
    <property type="entry name" value="ASTACIN"/>
    <property type="match status" value="1"/>
</dbReference>
<organism evidence="16 17">
    <name type="scientific">Owenia fusiformis</name>
    <name type="common">Polychaete worm</name>
    <dbReference type="NCBI Taxonomy" id="6347"/>
    <lineage>
        <taxon>Eukaryota</taxon>
        <taxon>Metazoa</taxon>
        <taxon>Spiralia</taxon>
        <taxon>Lophotrochozoa</taxon>
        <taxon>Annelida</taxon>
        <taxon>Polychaeta</taxon>
        <taxon>Sedentaria</taxon>
        <taxon>Canalipalpata</taxon>
        <taxon>Sabellida</taxon>
        <taxon>Oweniida</taxon>
        <taxon>Oweniidae</taxon>
        <taxon>Owenia</taxon>
    </lineage>
</organism>
<dbReference type="PANTHER" id="PTHR10127">
    <property type="entry name" value="DISCOIDIN, CUB, EGF, LAMININ , AND ZINC METALLOPROTEASE DOMAIN CONTAINING"/>
    <property type="match status" value="1"/>
</dbReference>
<evidence type="ECO:0000256" key="14">
    <source>
        <dbReference type="SAM" id="MobiDB-lite"/>
    </source>
</evidence>
<dbReference type="PROSITE" id="PS01180">
    <property type="entry name" value="CUB"/>
    <property type="match status" value="1"/>
</dbReference>
<keyword evidence="2 12" id="KW-0645">Protease</keyword>
<dbReference type="SUPFAM" id="SSF57196">
    <property type="entry name" value="EGF/Laminin"/>
    <property type="match status" value="1"/>
</dbReference>
<keyword evidence="15" id="KW-0472">Membrane</keyword>
<evidence type="ECO:0000256" key="4">
    <source>
        <dbReference type="ARBA" id="ARBA00022729"/>
    </source>
</evidence>
<feature type="signal peptide" evidence="13">
    <location>
        <begin position="1"/>
        <end position="22"/>
    </location>
</feature>
<evidence type="ECO:0000256" key="7">
    <source>
        <dbReference type="ARBA" id="ARBA00022833"/>
    </source>
</evidence>
<comment type="cofactor">
    <cofactor evidence="12 13">
        <name>Zn(2+)</name>
        <dbReference type="ChEBI" id="CHEBI:29105"/>
    </cofactor>
    <text evidence="12 13">Binds 1 zinc ion per subunit.</text>
</comment>
<dbReference type="SMART" id="SM00181">
    <property type="entry name" value="EGF"/>
    <property type="match status" value="2"/>
</dbReference>
<dbReference type="InterPro" id="IPR034035">
    <property type="entry name" value="Astacin-like_dom"/>
</dbReference>
<evidence type="ECO:0000313" key="16">
    <source>
        <dbReference type="EMBL" id="CAH1789162.1"/>
    </source>
</evidence>
<feature type="region of interest" description="Disordered" evidence="14">
    <location>
        <begin position="2065"/>
        <end position="2089"/>
    </location>
</feature>
<dbReference type="SMART" id="SM00042">
    <property type="entry name" value="CUB"/>
    <property type="match status" value="1"/>
</dbReference>
<dbReference type="EMBL" id="CAIIXF020000007">
    <property type="protein sequence ID" value="CAH1789162.1"/>
    <property type="molecule type" value="Genomic_DNA"/>
</dbReference>
<feature type="region of interest" description="Disordered" evidence="14">
    <location>
        <begin position="1555"/>
        <end position="1587"/>
    </location>
</feature>
<dbReference type="EC" id="3.4.24.-" evidence="13"/>
<dbReference type="InterPro" id="IPR024079">
    <property type="entry name" value="MetalloPept_cat_dom_sf"/>
</dbReference>
<evidence type="ECO:0000256" key="5">
    <source>
        <dbReference type="ARBA" id="ARBA00022737"/>
    </source>
</evidence>
<keyword evidence="1 11" id="KW-0245">EGF-like domain</keyword>
<keyword evidence="9 10" id="KW-1015">Disulfide bond</keyword>
<evidence type="ECO:0000256" key="12">
    <source>
        <dbReference type="PROSITE-ProRule" id="PRU01211"/>
    </source>
</evidence>
<dbReference type="InterPro" id="IPR000742">
    <property type="entry name" value="EGF"/>
</dbReference>
<feature type="region of interest" description="Disordered" evidence="14">
    <location>
        <begin position="1147"/>
        <end position="1179"/>
    </location>
</feature>
<feature type="region of interest" description="Disordered" evidence="14">
    <location>
        <begin position="1261"/>
        <end position="1287"/>
    </location>
</feature>
<dbReference type="Gene3D" id="2.10.25.10">
    <property type="entry name" value="Laminin"/>
    <property type="match status" value="1"/>
</dbReference>
<keyword evidence="8 12" id="KW-0482">Metalloprotease</keyword>
<dbReference type="InterPro" id="IPR001881">
    <property type="entry name" value="EGF-like_Ca-bd_dom"/>
</dbReference>
<proteinExistence type="predicted"/>
<feature type="chain" id="PRO_5042621099" description="Metalloendopeptidase" evidence="13">
    <location>
        <begin position="23"/>
        <end position="2172"/>
    </location>
</feature>
<dbReference type="PRINTS" id="PR00480">
    <property type="entry name" value="ASTACIN"/>
</dbReference>
<keyword evidence="6 12" id="KW-0378">Hydrolase</keyword>
<feature type="region of interest" description="Disordered" evidence="14">
    <location>
        <begin position="106"/>
        <end position="125"/>
    </location>
</feature>
<keyword evidence="17" id="KW-1185">Reference proteome</keyword>
<keyword evidence="3 12" id="KW-0479">Metal-binding</keyword>
<dbReference type="PROSITE" id="PS50024">
    <property type="entry name" value="SEA"/>
    <property type="match status" value="1"/>
</dbReference>
<dbReference type="SUPFAM" id="SSF49854">
    <property type="entry name" value="Spermadhesin, CUB domain"/>
    <property type="match status" value="1"/>
</dbReference>
<comment type="caution">
    <text evidence="16">The sequence shown here is derived from an EMBL/GenBank/DDBJ whole genome shotgun (WGS) entry which is preliminary data.</text>
</comment>
<dbReference type="SMART" id="SM00235">
    <property type="entry name" value="ZnMc"/>
    <property type="match status" value="1"/>
</dbReference>
<evidence type="ECO:0000256" key="15">
    <source>
        <dbReference type="SAM" id="Phobius"/>
    </source>
</evidence>
<dbReference type="PROSITE" id="PS50026">
    <property type="entry name" value="EGF_3"/>
    <property type="match status" value="1"/>
</dbReference>
<dbReference type="Gene3D" id="3.40.390.10">
    <property type="entry name" value="Collagenase (Catalytic Domain)"/>
    <property type="match status" value="1"/>
</dbReference>
<dbReference type="GO" id="GO:0004222">
    <property type="term" value="F:metalloendopeptidase activity"/>
    <property type="evidence" value="ECO:0007669"/>
    <property type="project" value="UniProtKB-UniRule"/>
</dbReference>
<dbReference type="GO" id="GO:0005509">
    <property type="term" value="F:calcium ion binding"/>
    <property type="evidence" value="ECO:0007669"/>
    <property type="project" value="InterPro"/>
</dbReference>
<feature type="transmembrane region" description="Helical" evidence="15">
    <location>
        <begin position="1935"/>
        <end position="1959"/>
    </location>
</feature>
<protein>
    <recommendedName>
        <fullName evidence="13">Metalloendopeptidase</fullName>
        <ecNumber evidence="13">3.4.24.-</ecNumber>
    </recommendedName>
</protein>
<dbReference type="InterPro" id="IPR049883">
    <property type="entry name" value="NOTCH1_EGF-like"/>
</dbReference>
<comment type="caution">
    <text evidence="11">Lacks conserved residue(s) required for the propagation of feature annotation.</text>
</comment>
<keyword evidence="4 13" id="KW-0732">Signal</keyword>
<evidence type="ECO:0000256" key="11">
    <source>
        <dbReference type="PROSITE-ProRule" id="PRU00076"/>
    </source>
</evidence>
<dbReference type="CDD" id="cd04280">
    <property type="entry name" value="ZnMc_astacin_like"/>
    <property type="match status" value="1"/>
</dbReference>
<evidence type="ECO:0000256" key="13">
    <source>
        <dbReference type="RuleBase" id="RU361183"/>
    </source>
</evidence>
<keyword evidence="15" id="KW-1133">Transmembrane helix</keyword>
<reference evidence="16" key="1">
    <citation type="submission" date="2022-03" db="EMBL/GenBank/DDBJ databases">
        <authorList>
            <person name="Martin C."/>
        </authorList>
    </citation>
    <scope>NUCLEOTIDE SEQUENCE</scope>
</reference>
<evidence type="ECO:0000256" key="6">
    <source>
        <dbReference type="ARBA" id="ARBA00022801"/>
    </source>
</evidence>
<keyword evidence="15" id="KW-0812">Transmembrane</keyword>
<dbReference type="Pfam" id="PF00431">
    <property type="entry name" value="CUB"/>
    <property type="match status" value="1"/>
</dbReference>
<feature type="disulfide bond" evidence="10">
    <location>
        <begin position="393"/>
        <end position="420"/>
    </location>
</feature>
<evidence type="ECO:0000256" key="8">
    <source>
        <dbReference type="ARBA" id="ARBA00023049"/>
    </source>
</evidence>
<dbReference type="PROSITE" id="PS01187">
    <property type="entry name" value="EGF_CA"/>
    <property type="match status" value="1"/>
</dbReference>
<feature type="region of interest" description="Disordered" evidence="14">
    <location>
        <begin position="1467"/>
        <end position="1536"/>
    </location>
</feature>
<dbReference type="Pfam" id="PF01400">
    <property type="entry name" value="Astacin"/>
    <property type="match status" value="1"/>
</dbReference>
<dbReference type="OrthoDB" id="291007at2759"/>
<dbReference type="InterPro" id="IPR006026">
    <property type="entry name" value="Peptidase_Metallo"/>
</dbReference>
<feature type="binding site" evidence="12">
    <location>
        <position position="240"/>
    </location>
    <ligand>
        <name>Zn(2+)</name>
        <dbReference type="ChEBI" id="CHEBI:29105"/>
        <note>catalytic</note>
    </ligand>
</feature>